<dbReference type="OrthoDB" id="490862at2"/>
<accession>A0A2T1D768</accession>
<feature type="transmembrane region" description="Helical" evidence="1">
    <location>
        <begin position="6"/>
        <end position="28"/>
    </location>
</feature>
<keyword evidence="1" id="KW-0812">Transmembrane</keyword>
<proteinExistence type="predicted"/>
<keyword evidence="1" id="KW-0472">Membrane</keyword>
<protein>
    <submittedName>
        <fullName evidence="2">Uncharacterized protein</fullName>
    </submittedName>
</protein>
<sequence length="63" mass="6728">MGSAAYTVFFIFGGIWVVMGVGALIFLLKSDGQSLRFDGWALLVAIPIVIPMIAALTIAALYH</sequence>
<comment type="caution">
    <text evidence="2">The sequence shown here is derived from an EMBL/GenBank/DDBJ whole genome shotgun (WGS) entry which is preliminary data.</text>
</comment>
<reference evidence="2 3" key="2">
    <citation type="submission" date="2018-03" db="EMBL/GenBank/DDBJ databases">
        <title>The ancient ancestry and fast evolution of plastids.</title>
        <authorList>
            <person name="Moore K.R."/>
            <person name="Magnabosco C."/>
            <person name="Momper L."/>
            <person name="Gold D.A."/>
            <person name="Bosak T."/>
            <person name="Fournier G.P."/>
        </authorList>
    </citation>
    <scope>NUCLEOTIDE SEQUENCE [LARGE SCALE GENOMIC DNA]</scope>
    <source>
        <strain evidence="2 3">ULC007</strain>
    </source>
</reference>
<keyword evidence="3" id="KW-1185">Reference proteome</keyword>
<evidence type="ECO:0000313" key="3">
    <source>
        <dbReference type="Proteomes" id="UP000238634"/>
    </source>
</evidence>
<name>A0A2T1D768_9CYAN</name>
<dbReference type="EMBL" id="PVWG01000044">
    <property type="protein sequence ID" value="PSB16319.1"/>
    <property type="molecule type" value="Genomic_DNA"/>
</dbReference>
<dbReference type="RefSeq" id="WP_073073758.1">
    <property type="nucleotide sequence ID" value="NZ_MPPI01000025.1"/>
</dbReference>
<organism evidence="2 3">
    <name type="scientific">Phormidesmis priestleyi ULC007</name>
    <dbReference type="NCBI Taxonomy" id="1920490"/>
    <lineage>
        <taxon>Bacteria</taxon>
        <taxon>Bacillati</taxon>
        <taxon>Cyanobacteriota</taxon>
        <taxon>Cyanophyceae</taxon>
        <taxon>Leptolyngbyales</taxon>
        <taxon>Leptolyngbyaceae</taxon>
        <taxon>Phormidesmis</taxon>
    </lineage>
</organism>
<dbReference type="AlphaFoldDB" id="A0A2T1D768"/>
<reference evidence="2 3" key="1">
    <citation type="submission" date="2018-02" db="EMBL/GenBank/DDBJ databases">
        <authorList>
            <person name="Cohen D.B."/>
            <person name="Kent A.D."/>
        </authorList>
    </citation>
    <scope>NUCLEOTIDE SEQUENCE [LARGE SCALE GENOMIC DNA]</scope>
    <source>
        <strain evidence="2 3">ULC007</strain>
    </source>
</reference>
<keyword evidence="1" id="KW-1133">Transmembrane helix</keyword>
<evidence type="ECO:0000313" key="2">
    <source>
        <dbReference type="EMBL" id="PSB16319.1"/>
    </source>
</evidence>
<feature type="transmembrane region" description="Helical" evidence="1">
    <location>
        <begin position="40"/>
        <end position="62"/>
    </location>
</feature>
<evidence type="ECO:0000256" key="1">
    <source>
        <dbReference type="SAM" id="Phobius"/>
    </source>
</evidence>
<gene>
    <name evidence="2" type="ORF">C7B65_22100</name>
</gene>
<dbReference type="Proteomes" id="UP000238634">
    <property type="component" value="Unassembled WGS sequence"/>
</dbReference>